<sequence length="137" mass="13880">MGLRIAIGADQSAFDLKSAIIRVLQSHDRVDAVLDVGVSGLGDETKNHEDVAIAVANAVASGTADRGLAFCGNGLGVALAANTVEGVSAVTADDIFSVRTSVTTNRATVLCMGAKVVGAELASTLVEAWLAEEMPAP</sequence>
<protein>
    <submittedName>
        <fullName evidence="3">Ribose 5-phosphate isomerase B</fullName>
    </submittedName>
</protein>
<dbReference type="InterPro" id="IPR003500">
    <property type="entry name" value="RpiB_LacA_LacB"/>
</dbReference>
<proteinExistence type="inferred from homology"/>
<dbReference type="GO" id="GO:0016861">
    <property type="term" value="F:intramolecular oxidoreductase activity, interconverting aldoses and ketoses"/>
    <property type="evidence" value="ECO:0007669"/>
    <property type="project" value="UniProtKB-ARBA"/>
</dbReference>
<gene>
    <name evidence="3" type="ORF">SAMN04488242_0729</name>
</gene>
<dbReference type="PANTHER" id="PTHR43732">
    <property type="entry name" value="RIBOSE 5-PHOSPHATE ISOMERASE-RELATED"/>
    <property type="match status" value="1"/>
</dbReference>
<dbReference type="InterPro" id="IPR051812">
    <property type="entry name" value="SPI_LacAB/RpiB"/>
</dbReference>
<dbReference type="GO" id="GO:0005975">
    <property type="term" value="P:carbohydrate metabolic process"/>
    <property type="evidence" value="ECO:0007669"/>
    <property type="project" value="InterPro"/>
</dbReference>
<evidence type="ECO:0000313" key="4">
    <source>
        <dbReference type="Proteomes" id="UP000199475"/>
    </source>
</evidence>
<dbReference type="Pfam" id="PF02502">
    <property type="entry name" value="LacAB_rpiB"/>
    <property type="match status" value="1"/>
</dbReference>
<dbReference type="EMBL" id="FNGP01000001">
    <property type="protein sequence ID" value="SDL20253.1"/>
    <property type="molecule type" value="Genomic_DNA"/>
</dbReference>
<evidence type="ECO:0000256" key="2">
    <source>
        <dbReference type="ARBA" id="ARBA00023235"/>
    </source>
</evidence>
<keyword evidence="2 3" id="KW-0413">Isomerase</keyword>
<dbReference type="STRING" id="686624.SAMN04488242_0729"/>
<dbReference type="SUPFAM" id="SSF89623">
    <property type="entry name" value="Ribose/Galactose isomerase RpiB/AlsB"/>
    <property type="match status" value="1"/>
</dbReference>
<accession>A0A1G9I615</accession>
<dbReference type="Gene3D" id="3.40.1400.10">
    <property type="entry name" value="Sugar-phosphate isomerase, RpiB/LacA/LacB"/>
    <property type="match status" value="1"/>
</dbReference>
<dbReference type="InterPro" id="IPR036569">
    <property type="entry name" value="RpiB_LacA_LacB_sf"/>
</dbReference>
<evidence type="ECO:0000256" key="1">
    <source>
        <dbReference type="ARBA" id="ARBA00008754"/>
    </source>
</evidence>
<reference evidence="3 4" key="1">
    <citation type="submission" date="2016-10" db="EMBL/GenBank/DDBJ databases">
        <authorList>
            <person name="de Groot N.N."/>
        </authorList>
    </citation>
    <scope>NUCLEOTIDE SEQUENCE [LARGE SCALE GENOMIC DNA]</scope>
    <source>
        <strain evidence="3 4">CGMCC 1.9159</strain>
    </source>
</reference>
<keyword evidence="4" id="KW-1185">Reference proteome</keyword>
<dbReference type="PANTHER" id="PTHR43732:SF1">
    <property type="entry name" value="RIBOSE 5-PHOSPHATE ISOMERASE"/>
    <property type="match status" value="1"/>
</dbReference>
<evidence type="ECO:0000313" key="3">
    <source>
        <dbReference type="EMBL" id="SDL20253.1"/>
    </source>
</evidence>
<comment type="similarity">
    <text evidence="1">Belongs to the LacAB/RpiB family.</text>
</comment>
<dbReference type="PIRSF" id="PIRSF005384">
    <property type="entry name" value="RpiB_LacA_B"/>
    <property type="match status" value="1"/>
</dbReference>
<dbReference type="RefSeq" id="WP_176761643.1">
    <property type="nucleotide sequence ID" value="NZ_FNGP01000001.1"/>
</dbReference>
<name>A0A1G9I615_9ACTN</name>
<dbReference type="Proteomes" id="UP000199475">
    <property type="component" value="Unassembled WGS sequence"/>
</dbReference>
<organism evidence="3 4">
    <name type="scientific">Tessaracoccus oleiagri</name>
    <dbReference type="NCBI Taxonomy" id="686624"/>
    <lineage>
        <taxon>Bacteria</taxon>
        <taxon>Bacillati</taxon>
        <taxon>Actinomycetota</taxon>
        <taxon>Actinomycetes</taxon>
        <taxon>Propionibacteriales</taxon>
        <taxon>Propionibacteriaceae</taxon>
        <taxon>Tessaracoccus</taxon>
    </lineage>
</organism>
<dbReference type="AlphaFoldDB" id="A0A1G9I615"/>